<dbReference type="GO" id="GO:0005634">
    <property type="term" value="C:nucleus"/>
    <property type="evidence" value="ECO:0007669"/>
    <property type="project" value="UniProtKB-SubCell"/>
</dbReference>
<dbReference type="GeneID" id="111316643"/>
<organism evidence="4 5">
    <name type="scientific">Durio zibethinus</name>
    <name type="common">Durian</name>
    <dbReference type="NCBI Taxonomy" id="66656"/>
    <lineage>
        <taxon>Eukaryota</taxon>
        <taxon>Viridiplantae</taxon>
        <taxon>Streptophyta</taxon>
        <taxon>Embryophyta</taxon>
        <taxon>Tracheophyta</taxon>
        <taxon>Spermatophyta</taxon>
        <taxon>Magnoliopsida</taxon>
        <taxon>eudicotyledons</taxon>
        <taxon>Gunneridae</taxon>
        <taxon>Pentapetalae</taxon>
        <taxon>rosids</taxon>
        <taxon>malvids</taxon>
        <taxon>Malvales</taxon>
        <taxon>Malvaceae</taxon>
        <taxon>Helicteroideae</taxon>
        <taxon>Durio</taxon>
    </lineage>
</organism>
<evidence type="ECO:0000256" key="2">
    <source>
        <dbReference type="ARBA" id="ARBA00023242"/>
    </source>
</evidence>
<proteinExistence type="predicted"/>
<comment type="subcellular location">
    <subcellularLocation>
        <location evidence="1">Nucleus</location>
    </subcellularLocation>
</comment>
<dbReference type="Proteomes" id="UP000515121">
    <property type="component" value="Unplaced"/>
</dbReference>
<evidence type="ECO:0000256" key="1">
    <source>
        <dbReference type="ARBA" id="ARBA00004123"/>
    </source>
</evidence>
<evidence type="ECO:0000313" key="5">
    <source>
        <dbReference type="RefSeq" id="XP_022774419.1"/>
    </source>
</evidence>
<reference evidence="5" key="1">
    <citation type="submission" date="2025-08" db="UniProtKB">
        <authorList>
            <consortium name="RefSeq"/>
        </authorList>
    </citation>
    <scope>IDENTIFICATION</scope>
    <source>
        <tissue evidence="5">Fruit stalk</tissue>
    </source>
</reference>
<dbReference type="RefSeq" id="XP_022774419.1">
    <property type="nucleotide sequence ID" value="XM_022918684.1"/>
</dbReference>
<evidence type="ECO:0000313" key="4">
    <source>
        <dbReference type="Proteomes" id="UP000515121"/>
    </source>
</evidence>
<dbReference type="PANTHER" id="PTHR16171">
    <property type="entry name" value="DNA REPAIR PROTEIN COMPLEMENTING XP-G CELLS-RELATED"/>
    <property type="match status" value="1"/>
</dbReference>
<dbReference type="GO" id="GO:0003697">
    <property type="term" value="F:single-stranded DNA binding"/>
    <property type="evidence" value="ECO:0007669"/>
    <property type="project" value="TreeGrafter"/>
</dbReference>
<dbReference type="GO" id="GO:0004520">
    <property type="term" value="F:DNA endonuclease activity"/>
    <property type="evidence" value="ECO:0007669"/>
    <property type="project" value="TreeGrafter"/>
</dbReference>
<keyword evidence="2" id="KW-0539">Nucleus</keyword>
<evidence type="ECO:0000256" key="3">
    <source>
        <dbReference type="SAM" id="MobiDB-lite"/>
    </source>
</evidence>
<dbReference type="KEGG" id="dzi:111316643"/>
<dbReference type="OrthoDB" id="31113at2759"/>
<sequence length="176" mass="19637">MKLLIPYILTCSLKTQLRLEAFYTFNERFVQTHTKRIKKVVKGITRNQSSELIDDAMQQVPKSRKKRRVGPVPGGENKSGEPSNKNADIGSHCRRKSLEKSVPKPPRKSQNPGKYAIPVMSTPEPSLQAACGQKAIKQSPGNGRGRGKQILILSILKPALLLEMVAKIVRKLMGRR</sequence>
<dbReference type="AlphaFoldDB" id="A0A6P6BBF2"/>
<accession>A0A6P6BBF2</accession>
<dbReference type="PANTHER" id="PTHR16171:SF7">
    <property type="entry name" value="DNA REPAIR PROTEIN RAD2"/>
    <property type="match status" value="1"/>
</dbReference>
<gene>
    <name evidence="5" type="primary">LOC111316643</name>
</gene>
<feature type="region of interest" description="Disordered" evidence="3">
    <location>
        <begin position="52"/>
        <end position="120"/>
    </location>
</feature>
<protein>
    <submittedName>
        <fullName evidence="5">DNA repair protein UVH3-like</fullName>
    </submittedName>
</protein>
<keyword evidence="4" id="KW-1185">Reference proteome</keyword>
<name>A0A6P6BBF2_DURZI</name>